<dbReference type="AlphaFoldDB" id="A0A917ACW5"/>
<dbReference type="Proteomes" id="UP000606730">
    <property type="component" value="Unassembled WGS sequence"/>
</dbReference>
<dbReference type="OrthoDB" id="9814689at2"/>
<keyword evidence="3" id="KW-1185">Reference proteome</keyword>
<feature type="domain" description="DUF1638" evidence="1">
    <location>
        <begin position="53"/>
        <end position="206"/>
    </location>
</feature>
<sequence>MADVRIDDKILTEKGLNTGAAEAKTLLLACGALAREILAVIEANGWTHLALHCLPAILHNSPQGIPDAVEAAVLEHRPNYDEIFVVYADCGTGGQLQQRCEDLGVKMMAGPHCYAFFDGVETFEAREEFTAFYLTDFLVRQFDAFVWKPLGLDRYPDLLETYFGNYTKLVHLAQTDDPALTEKASVCAARLGLEFEHRATGYGELTPELARIRP</sequence>
<evidence type="ECO:0000259" key="1">
    <source>
        <dbReference type="Pfam" id="PF07796"/>
    </source>
</evidence>
<accession>A0A917ACW5</accession>
<proteinExistence type="predicted"/>
<evidence type="ECO:0000313" key="2">
    <source>
        <dbReference type="EMBL" id="GGE43535.1"/>
    </source>
</evidence>
<organism evidence="2 3">
    <name type="scientific">Actibacterium pelagium</name>
    <dbReference type="NCBI Taxonomy" id="2029103"/>
    <lineage>
        <taxon>Bacteria</taxon>
        <taxon>Pseudomonadati</taxon>
        <taxon>Pseudomonadota</taxon>
        <taxon>Alphaproteobacteria</taxon>
        <taxon>Rhodobacterales</taxon>
        <taxon>Roseobacteraceae</taxon>
        <taxon>Actibacterium</taxon>
    </lineage>
</organism>
<dbReference type="InterPro" id="IPR012437">
    <property type="entry name" value="DUF1638"/>
</dbReference>
<dbReference type="EMBL" id="BMKN01000001">
    <property type="protein sequence ID" value="GGE43535.1"/>
    <property type="molecule type" value="Genomic_DNA"/>
</dbReference>
<gene>
    <name evidence="2" type="ORF">GCM10011517_09020</name>
</gene>
<reference evidence="2" key="2">
    <citation type="submission" date="2020-09" db="EMBL/GenBank/DDBJ databases">
        <authorList>
            <person name="Sun Q."/>
            <person name="Zhou Y."/>
        </authorList>
    </citation>
    <scope>NUCLEOTIDE SEQUENCE</scope>
    <source>
        <strain evidence="2">CGMCC 1.16012</strain>
    </source>
</reference>
<dbReference type="Pfam" id="PF07796">
    <property type="entry name" value="DUF1638"/>
    <property type="match status" value="1"/>
</dbReference>
<comment type="caution">
    <text evidence="2">The sequence shown here is derived from an EMBL/GenBank/DDBJ whole genome shotgun (WGS) entry which is preliminary data.</text>
</comment>
<evidence type="ECO:0000313" key="3">
    <source>
        <dbReference type="Proteomes" id="UP000606730"/>
    </source>
</evidence>
<name>A0A917ACW5_9RHOB</name>
<protein>
    <recommendedName>
        <fullName evidence="1">DUF1638 domain-containing protein</fullName>
    </recommendedName>
</protein>
<reference evidence="2" key="1">
    <citation type="journal article" date="2014" name="Int. J. Syst. Evol. Microbiol.">
        <title>Complete genome sequence of Corynebacterium casei LMG S-19264T (=DSM 44701T), isolated from a smear-ripened cheese.</title>
        <authorList>
            <consortium name="US DOE Joint Genome Institute (JGI-PGF)"/>
            <person name="Walter F."/>
            <person name="Albersmeier A."/>
            <person name="Kalinowski J."/>
            <person name="Ruckert C."/>
        </authorList>
    </citation>
    <scope>NUCLEOTIDE SEQUENCE</scope>
    <source>
        <strain evidence="2">CGMCC 1.16012</strain>
    </source>
</reference>